<keyword evidence="2" id="KW-0694">RNA-binding</keyword>
<comment type="similarity">
    <text evidence="1 2">Belongs to the DTD family.</text>
</comment>
<comment type="catalytic activity">
    <reaction evidence="2">
        <text>a D-aminoacyl-tRNA + H2O = a tRNA + a D-alpha-amino acid + H(+)</text>
        <dbReference type="Rhea" id="RHEA:13953"/>
        <dbReference type="Rhea" id="RHEA-COMP:10123"/>
        <dbReference type="Rhea" id="RHEA-COMP:10124"/>
        <dbReference type="ChEBI" id="CHEBI:15377"/>
        <dbReference type="ChEBI" id="CHEBI:15378"/>
        <dbReference type="ChEBI" id="CHEBI:59871"/>
        <dbReference type="ChEBI" id="CHEBI:78442"/>
        <dbReference type="ChEBI" id="CHEBI:79333"/>
        <dbReference type="EC" id="3.1.1.96"/>
    </reaction>
</comment>
<reference evidence="3" key="1">
    <citation type="submission" date="2024-06" db="EMBL/GenBank/DDBJ databases">
        <authorList>
            <person name="Fan A."/>
            <person name="Zhang F.Y."/>
            <person name="Zhang L."/>
        </authorList>
    </citation>
    <scope>NUCLEOTIDE SEQUENCE</scope>
    <source>
        <strain evidence="3">Y61</strain>
    </source>
</reference>
<dbReference type="EC" id="3.1.1.-" evidence="2"/>
<evidence type="ECO:0000313" key="3">
    <source>
        <dbReference type="EMBL" id="XCJ16602.1"/>
    </source>
</evidence>
<evidence type="ECO:0000256" key="1">
    <source>
        <dbReference type="ARBA" id="ARBA00009673"/>
    </source>
</evidence>
<dbReference type="FunFam" id="3.50.80.10:FF:000001">
    <property type="entry name" value="D-aminoacyl-tRNA deacylase"/>
    <property type="match status" value="1"/>
</dbReference>
<proteinExistence type="inferred from homology"/>
<protein>
    <recommendedName>
        <fullName evidence="2">D-aminoacyl-tRNA deacylase</fullName>
        <shortName evidence="2">DTD</shortName>
        <ecNumber evidence="2">3.1.1.96</ecNumber>
    </recommendedName>
    <alternativeName>
        <fullName evidence="2">Gly-tRNA(Ala) deacylase</fullName>
        <ecNumber evidence="2">3.1.1.-</ecNumber>
    </alternativeName>
</protein>
<keyword evidence="2 3" id="KW-0378">Hydrolase</keyword>
<dbReference type="PANTHER" id="PTHR10472">
    <property type="entry name" value="D-TYROSYL-TRNA TYR DEACYLASE"/>
    <property type="match status" value="1"/>
</dbReference>
<dbReference type="RefSeq" id="WP_353948058.1">
    <property type="nucleotide sequence ID" value="NZ_CP159510.1"/>
</dbReference>
<dbReference type="GO" id="GO:0051500">
    <property type="term" value="F:D-tyrosyl-tRNA(Tyr) deacylase activity"/>
    <property type="evidence" value="ECO:0007669"/>
    <property type="project" value="TreeGrafter"/>
</dbReference>
<dbReference type="EC" id="3.1.1.96" evidence="2"/>
<dbReference type="GO" id="GO:0000049">
    <property type="term" value="F:tRNA binding"/>
    <property type="evidence" value="ECO:0007669"/>
    <property type="project" value="UniProtKB-UniRule"/>
</dbReference>
<comment type="subunit">
    <text evidence="2">Homodimer.</text>
</comment>
<dbReference type="Pfam" id="PF02580">
    <property type="entry name" value="Tyr_Deacylase"/>
    <property type="match status" value="1"/>
</dbReference>
<dbReference type="NCBIfam" id="TIGR00256">
    <property type="entry name" value="D-aminoacyl-tRNA deacylase"/>
    <property type="match status" value="1"/>
</dbReference>
<organism evidence="3">
    <name type="scientific">Sporolactobacillus sp. Y61</name>
    <dbReference type="NCBI Taxonomy" id="3160863"/>
    <lineage>
        <taxon>Bacteria</taxon>
        <taxon>Bacillati</taxon>
        <taxon>Bacillota</taxon>
        <taxon>Bacilli</taxon>
        <taxon>Bacillales</taxon>
        <taxon>Sporolactobacillaceae</taxon>
        <taxon>Sporolactobacillus</taxon>
    </lineage>
</organism>
<dbReference type="PANTHER" id="PTHR10472:SF5">
    <property type="entry name" value="D-AMINOACYL-TRNA DEACYLASE 1"/>
    <property type="match status" value="1"/>
</dbReference>
<dbReference type="GO" id="GO:0043908">
    <property type="term" value="F:Ser(Gly)-tRNA(Ala) hydrolase activity"/>
    <property type="evidence" value="ECO:0007669"/>
    <property type="project" value="UniProtKB-UniRule"/>
</dbReference>
<dbReference type="SUPFAM" id="SSF69500">
    <property type="entry name" value="DTD-like"/>
    <property type="match status" value="1"/>
</dbReference>
<dbReference type="InterPro" id="IPR023509">
    <property type="entry name" value="DTD-like_sf"/>
</dbReference>
<comment type="domain">
    <text evidence="2">A Gly-cisPro motif from one monomer fits into the active site of the other monomer to allow specific chiral rejection of L-amino acids.</text>
</comment>
<gene>
    <name evidence="2 3" type="primary">dtd</name>
    <name evidence="3" type="ORF">ABNN70_13255</name>
</gene>
<dbReference type="InterPro" id="IPR003732">
    <property type="entry name" value="Daa-tRNA_deacyls_DTD"/>
</dbReference>
<dbReference type="Gene3D" id="3.50.80.10">
    <property type="entry name" value="D-tyrosyl-tRNA(Tyr) deacylase"/>
    <property type="match status" value="1"/>
</dbReference>
<dbReference type="GO" id="GO:0106026">
    <property type="term" value="F:Gly-tRNA(Ala) deacylase activity"/>
    <property type="evidence" value="ECO:0007669"/>
    <property type="project" value="UniProtKB-UniRule"/>
</dbReference>
<keyword evidence="2" id="KW-0820">tRNA-binding</keyword>
<dbReference type="GO" id="GO:0005737">
    <property type="term" value="C:cytoplasm"/>
    <property type="evidence" value="ECO:0007669"/>
    <property type="project" value="UniProtKB-SubCell"/>
</dbReference>
<dbReference type="CDD" id="cd00563">
    <property type="entry name" value="Dtyr_deacylase"/>
    <property type="match status" value="1"/>
</dbReference>
<comment type="catalytic activity">
    <reaction evidence="2">
        <text>glycyl-tRNA(Ala) + H2O = tRNA(Ala) + glycine + H(+)</text>
        <dbReference type="Rhea" id="RHEA:53744"/>
        <dbReference type="Rhea" id="RHEA-COMP:9657"/>
        <dbReference type="Rhea" id="RHEA-COMP:13640"/>
        <dbReference type="ChEBI" id="CHEBI:15377"/>
        <dbReference type="ChEBI" id="CHEBI:15378"/>
        <dbReference type="ChEBI" id="CHEBI:57305"/>
        <dbReference type="ChEBI" id="CHEBI:78442"/>
        <dbReference type="ChEBI" id="CHEBI:78522"/>
    </reaction>
</comment>
<comment type="function">
    <text evidence="2">An aminoacyl-tRNA editing enzyme that deacylates mischarged D-aminoacyl-tRNAs. Also deacylates mischarged glycyl-tRNA(Ala), protecting cells against glycine mischarging by AlaRS. Acts via tRNA-based rather than protein-based catalysis; rejects L-amino acids rather than detecting D-amino acids in the active site. By recycling D-aminoacyl-tRNA to D-amino acids and free tRNA molecules, this enzyme counteracts the toxicity associated with the formation of D-aminoacyl-tRNA entities in vivo and helps enforce protein L-homochirality.</text>
</comment>
<comment type="subcellular location">
    <subcellularLocation>
        <location evidence="2">Cytoplasm</location>
    </subcellularLocation>
</comment>
<accession>A0AAU8IE75</accession>
<name>A0AAU8IE75_9BACL</name>
<dbReference type="HAMAP" id="MF_00518">
    <property type="entry name" value="Deacylase_Dtd"/>
    <property type="match status" value="1"/>
</dbReference>
<dbReference type="EMBL" id="CP159510">
    <property type="protein sequence ID" value="XCJ16602.1"/>
    <property type="molecule type" value="Genomic_DNA"/>
</dbReference>
<dbReference type="AlphaFoldDB" id="A0AAU8IE75"/>
<feature type="short sequence motif" description="Gly-cisPro motif, important for rejection of L-amino acids" evidence="2">
    <location>
        <begin position="137"/>
        <end position="138"/>
    </location>
</feature>
<sequence length="149" mass="16309">MKVVLQRVKKASVEVEEKTVGRIDGGLLLLVGIRQGDALEDVYYVADKIAGLRIFEDAEGKMNRSLVDVSGAILSVSQFTLYGDVSHGRRPSFIQAARPEKARPLYEAFNDRLRSHGLTVETGVFGARMDVSLLNDGPVTLIVASKPHE</sequence>
<keyword evidence="2" id="KW-0963">Cytoplasm</keyword>
<evidence type="ECO:0000256" key="2">
    <source>
        <dbReference type="HAMAP-Rule" id="MF_00518"/>
    </source>
</evidence>
<dbReference type="GO" id="GO:0019478">
    <property type="term" value="P:D-amino acid catabolic process"/>
    <property type="evidence" value="ECO:0007669"/>
    <property type="project" value="UniProtKB-UniRule"/>
</dbReference>